<accession>A0A1C3D013</accession>
<dbReference type="STRING" id="1891224.BBP83_00800"/>
<proteinExistence type="predicted"/>
<dbReference type="RefSeq" id="WP_068885527.1">
    <property type="nucleotide sequence ID" value="NZ_CBCRUU010000003.1"/>
</dbReference>
<reference evidence="2 3" key="1">
    <citation type="submission" date="2016-07" db="EMBL/GenBank/DDBJ databases">
        <title>Acinetobacter sp. ANC 4603.</title>
        <authorList>
            <person name="Radolfova-Krizova L."/>
            <person name="Nemec A."/>
        </authorList>
    </citation>
    <scope>NUCLEOTIDE SEQUENCE [LARGE SCALE GENOMIC DNA]</scope>
    <source>
        <strain evidence="2 3">ANC 4603</strain>
    </source>
</reference>
<dbReference type="Gene3D" id="1.20.58.2200">
    <property type="match status" value="1"/>
</dbReference>
<gene>
    <name evidence="2" type="ORF">BBP83_00800</name>
</gene>
<sequence>MLIYVIPFLILLVVLVLLKKRQDAQGSDKATVTTATQKAKAKKASSSAKIAPNKTQPVENTVIEKKKSSALSEDTRAKIEALIQERSFFSAEAQINQALKKDNSQHELYLYLLDIHILQKDEFAISQLLNHLQSLELDEILPQAEAKKANFEQSQNKADETINFVSPSMHTESASIAQKQQNNADFDALMASAAPVAEEKTALSFDQVQDTAPPKTDFSQSVAPVTNDIKPLDFNLSFDSAPKAEAPAPIDAPSINFDSFSVQETQPEVQVEQQTPTAEVKPLDFSLSFAPEAKTEPESSAQEQVQPLDFSFAVEKTEPVEAPAISPSPLSFDLSSLDTETSVQIAPDVEKTTSTDLSFETSHAQVTPVSTADQNDPLVQSFPELVEANEITMNLELAQQYLKLGAFDAMRELLAEKEAEYSAEQRQQADLLLNQIAS</sequence>
<protein>
    <submittedName>
        <fullName evidence="2">Fimbrial protein FimV</fullName>
    </submittedName>
</protein>
<evidence type="ECO:0000313" key="2">
    <source>
        <dbReference type="EMBL" id="ODA14386.1"/>
    </source>
</evidence>
<keyword evidence="3" id="KW-1185">Reference proteome</keyword>
<dbReference type="Proteomes" id="UP000186553">
    <property type="component" value="Unassembled WGS sequence"/>
</dbReference>
<name>A0A1C3D013_9GAMM</name>
<feature type="coiled-coil region" evidence="1">
    <location>
        <begin position="407"/>
        <end position="434"/>
    </location>
</feature>
<dbReference type="InterPro" id="IPR038440">
    <property type="entry name" value="FimV_C_sf"/>
</dbReference>
<dbReference type="EMBL" id="MBDL01000001">
    <property type="protein sequence ID" value="ODA14386.1"/>
    <property type="molecule type" value="Genomic_DNA"/>
</dbReference>
<dbReference type="AlphaFoldDB" id="A0A1C3D013"/>
<evidence type="ECO:0000256" key="1">
    <source>
        <dbReference type="SAM" id="Coils"/>
    </source>
</evidence>
<organism evidence="2 3">
    <name type="scientific">Acinetobacter celticus</name>
    <dbReference type="NCBI Taxonomy" id="1891224"/>
    <lineage>
        <taxon>Bacteria</taxon>
        <taxon>Pseudomonadati</taxon>
        <taxon>Pseudomonadota</taxon>
        <taxon>Gammaproteobacteria</taxon>
        <taxon>Moraxellales</taxon>
        <taxon>Moraxellaceae</taxon>
        <taxon>Acinetobacter</taxon>
    </lineage>
</organism>
<keyword evidence="1" id="KW-0175">Coiled coil</keyword>
<comment type="caution">
    <text evidence="2">The sequence shown here is derived from an EMBL/GenBank/DDBJ whole genome shotgun (WGS) entry which is preliminary data.</text>
</comment>
<evidence type="ECO:0000313" key="3">
    <source>
        <dbReference type="Proteomes" id="UP000186553"/>
    </source>
</evidence>